<evidence type="ECO:0000256" key="1">
    <source>
        <dbReference type="SAM" id="MobiDB-lite"/>
    </source>
</evidence>
<reference evidence="2" key="1">
    <citation type="journal article" date="2020" name="Stud. Mycol.">
        <title>101 Dothideomycetes genomes: a test case for predicting lifestyles and emergence of pathogens.</title>
        <authorList>
            <person name="Haridas S."/>
            <person name="Albert R."/>
            <person name="Binder M."/>
            <person name="Bloem J."/>
            <person name="Labutti K."/>
            <person name="Salamov A."/>
            <person name="Andreopoulos B."/>
            <person name="Baker S."/>
            <person name="Barry K."/>
            <person name="Bills G."/>
            <person name="Bluhm B."/>
            <person name="Cannon C."/>
            <person name="Castanera R."/>
            <person name="Culley D."/>
            <person name="Daum C."/>
            <person name="Ezra D."/>
            <person name="Gonzalez J."/>
            <person name="Henrissat B."/>
            <person name="Kuo A."/>
            <person name="Liang C."/>
            <person name="Lipzen A."/>
            <person name="Lutzoni F."/>
            <person name="Magnuson J."/>
            <person name="Mondo S."/>
            <person name="Nolan M."/>
            <person name="Ohm R."/>
            <person name="Pangilinan J."/>
            <person name="Park H.-J."/>
            <person name="Ramirez L."/>
            <person name="Alfaro M."/>
            <person name="Sun H."/>
            <person name="Tritt A."/>
            <person name="Yoshinaga Y."/>
            <person name="Zwiers L.-H."/>
            <person name="Turgeon B."/>
            <person name="Goodwin S."/>
            <person name="Spatafora J."/>
            <person name="Crous P."/>
            <person name="Grigoriev I."/>
        </authorList>
    </citation>
    <scope>NUCLEOTIDE SEQUENCE</scope>
    <source>
        <strain evidence="2">CBS 207.26</strain>
    </source>
</reference>
<gene>
    <name evidence="2" type="ORF">K469DRAFT_787470</name>
</gene>
<sequence length="174" mass="18748">MTITETMCLDSSEKGTPQGGCGQARHTRSAGRPILQASSSISYAPLHGRELTNWGGQEVNGKRTKGLPNTMQPMGAPSLRRRQRCKLVMVRLSGESIFAWGCWAEVVGKLLFERWGARKGLGANSPAHVCITQTSITASTSLHCVLAVVVTTASLSVRLRAQLPAITFLQQTTL</sequence>
<protein>
    <submittedName>
        <fullName evidence="2">Uncharacterized protein</fullName>
    </submittedName>
</protein>
<evidence type="ECO:0000313" key="3">
    <source>
        <dbReference type="Proteomes" id="UP000800200"/>
    </source>
</evidence>
<name>A0A6A6DX17_9PEZI</name>
<organism evidence="2 3">
    <name type="scientific">Zopfia rhizophila CBS 207.26</name>
    <dbReference type="NCBI Taxonomy" id="1314779"/>
    <lineage>
        <taxon>Eukaryota</taxon>
        <taxon>Fungi</taxon>
        <taxon>Dikarya</taxon>
        <taxon>Ascomycota</taxon>
        <taxon>Pezizomycotina</taxon>
        <taxon>Dothideomycetes</taxon>
        <taxon>Dothideomycetes incertae sedis</taxon>
        <taxon>Zopfiaceae</taxon>
        <taxon>Zopfia</taxon>
    </lineage>
</organism>
<proteinExistence type="predicted"/>
<accession>A0A6A6DX17</accession>
<keyword evidence="3" id="KW-1185">Reference proteome</keyword>
<feature type="region of interest" description="Disordered" evidence="1">
    <location>
        <begin position="52"/>
        <end position="76"/>
    </location>
</feature>
<evidence type="ECO:0000313" key="2">
    <source>
        <dbReference type="EMBL" id="KAF2182789.1"/>
    </source>
</evidence>
<dbReference type="Proteomes" id="UP000800200">
    <property type="component" value="Unassembled WGS sequence"/>
</dbReference>
<dbReference type="EMBL" id="ML994646">
    <property type="protein sequence ID" value="KAF2182789.1"/>
    <property type="molecule type" value="Genomic_DNA"/>
</dbReference>
<dbReference type="AlphaFoldDB" id="A0A6A6DX17"/>
<feature type="region of interest" description="Disordered" evidence="1">
    <location>
        <begin position="1"/>
        <end position="29"/>
    </location>
</feature>